<accession>A0A7D4G092</accession>
<dbReference type="AlphaFoldDB" id="A0A7D4G092"/>
<dbReference type="EMBL" id="CP054011">
    <property type="protein sequence ID" value="QKH89727.1"/>
    <property type="molecule type" value="Genomic_DNA"/>
</dbReference>
<name>A0A7D4G092_9BACT</name>
<evidence type="ECO:0000313" key="1">
    <source>
        <dbReference type="EMBL" id="QKH89727.1"/>
    </source>
</evidence>
<proteinExistence type="predicted"/>
<protein>
    <submittedName>
        <fullName evidence="1">Uncharacterized protein</fullName>
    </submittedName>
</protein>
<organism evidence="1 2">
    <name type="scientific">Prevotella melaninogenica</name>
    <dbReference type="NCBI Taxonomy" id="28132"/>
    <lineage>
        <taxon>Bacteria</taxon>
        <taxon>Pseudomonadati</taxon>
        <taxon>Bacteroidota</taxon>
        <taxon>Bacteroidia</taxon>
        <taxon>Bacteroidales</taxon>
        <taxon>Prevotellaceae</taxon>
        <taxon>Prevotella</taxon>
    </lineage>
</organism>
<reference evidence="1 2" key="1">
    <citation type="submission" date="2020-05" db="EMBL/GenBank/DDBJ databases">
        <title>FDA dAtabase for Regulatory Grade micrObial Sequences (FDA-ARGOS): Supporting development and validation of Infectious Disease Dx tests.</title>
        <authorList>
            <person name="Moreno J."/>
            <person name="Tallon L."/>
            <person name="Sadzewicz L."/>
            <person name="Zhao X."/>
            <person name="Vavikolanu K."/>
            <person name="Mehta A."/>
            <person name="Aluvathingal J."/>
            <person name="Nadendla S."/>
            <person name="Myers T."/>
            <person name="Yan Y."/>
            <person name="Sichtig H."/>
        </authorList>
    </citation>
    <scope>NUCLEOTIDE SEQUENCE [LARGE SCALE GENOMIC DNA]</scope>
    <source>
        <strain evidence="1 2">FDAARGOS_760</strain>
    </source>
</reference>
<evidence type="ECO:0000313" key="2">
    <source>
        <dbReference type="Proteomes" id="UP000500843"/>
    </source>
</evidence>
<dbReference type="RefSeq" id="WP_036885724.1">
    <property type="nucleotide sequence ID" value="NZ_CP054011.1"/>
</dbReference>
<sequence length="110" mass="11716">MLLTEEPFEGFSLTGAEWNNGYTFLADNNKDIYFQAGDARVGANGSISSNGTNGLYSQSVSTLKENGKPGYGLRTSLTNGAIKTFFPPPNDAADDYGSYANAYGVRPVAE</sequence>
<dbReference type="Proteomes" id="UP000500843">
    <property type="component" value="Chromosome 2"/>
</dbReference>
<gene>
    <name evidence="1" type="ORF">FIU21_12680</name>
</gene>